<protein>
    <submittedName>
        <fullName evidence="2">Putative citrate synthase</fullName>
        <ecNumber evidence="2">2.3.3.16</ecNumber>
    </submittedName>
</protein>
<proteinExistence type="predicted"/>
<keyword evidence="2" id="KW-0012">Acyltransferase</keyword>
<keyword evidence="1" id="KW-0732">Signal</keyword>
<dbReference type="Proteomes" id="UP000238479">
    <property type="component" value="Chromosome 2"/>
</dbReference>
<dbReference type="EC" id="2.3.3.16" evidence="2"/>
<evidence type="ECO:0000313" key="3">
    <source>
        <dbReference type="Proteomes" id="UP000238479"/>
    </source>
</evidence>
<evidence type="ECO:0000256" key="1">
    <source>
        <dbReference type="SAM" id="SignalP"/>
    </source>
</evidence>
<dbReference type="AlphaFoldDB" id="A0A2P6RWL5"/>
<name>A0A2P6RWL5_ROSCH</name>
<feature type="chain" id="PRO_5015138726" evidence="1">
    <location>
        <begin position="25"/>
        <end position="50"/>
    </location>
</feature>
<accession>A0A2P6RWL5</accession>
<organism evidence="2 3">
    <name type="scientific">Rosa chinensis</name>
    <name type="common">China rose</name>
    <dbReference type="NCBI Taxonomy" id="74649"/>
    <lineage>
        <taxon>Eukaryota</taxon>
        <taxon>Viridiplantae</taxon>
        <taxon>Streptophyta</taxon>
        <taxon>Embryophyta</taxon>
        <taxon>Tracheophyta</taxon>
        <taxon>Spermatophyta</taxon>
        <taxon>Magnoliopsida</taxon>
        <taxon>eudicotyledons</taxon>
        <taxon>Gunneridae</taxon>
        <taxon>Pentapetalae</taxon>
        <taxon>rosids</taxon>
        <taxon>fabids</taxon>
        <taxon>Rosales</taxon>
        <taxon>Rosaceae</taxon>
        <taxon>Rosoideae</taxon>
        <taxon>Rosoideae incertae sedis</taxon>
        <taxon>Rosa</taxon>
    </lineage>
</organism>
<keyword evidence="2" id="KW-0808">Transferase</keyword>
<feature type="signal peptide" evidence="1">
    <location>
        <begin position="1"/>
        <end position="24"/>
    </location>
</feature>
<gene>
    <name evidence="2" type="ORF">RchiOBHm_Chr2g0137361</name>
</gene>
<dbReference type="EMBL" id="PDCK01000040">
    <property type="protein sequence ID" value="PRQ50813.1"/>
    <property type="molecule type" value="Genomic_DNA"/>
</dbReference>
<keyword evidence="3" id="KW-1185">Reference proteome</keyword>
<reference evidence="2 3" key="1">
    <citation type="journal article" date="2018" name="Nat. Genet.">
        <title>The Rosa genome provides new insights in the design of modern roses.</title>
        <authorList>
            <person name="Bendahmane M."/>
        </authorList>
    </citation>
    <scope>NUCLEOTIDE SEQUENCE [LARGE SCALE GENOMIC DNA]</scope>
    <source>
        <strain evidence="3">cv. Old Blush</strain>
    </source>
</reference>
<comment type="caution">
    <text evidence="2">The sequence shown here is derived from an EMBL/GenBank/DDBJ whole genome shotgun (WGS) entry which is preliminary data.</text>
</comment>
<dbReference type="Gramene" id="PRQ50813">
    <property type="protein sequence ID" value="PRQ50813"/>
    <property type="gene ID" value="RchiOBHm_Chr2g0137361"/>
</dbReference>
<dbReference type="GO" id="GO:0036440">
    <property type="term" value="F:citrate synthase activity"/>
    <property type="evidence" value="ECO:0007669"/>
    <property type="project" value="UniProtKB-EC"/>
</dbReference>
<evidence type="ECO:0000313" key="2">
    <source>
        <dbReference type="EMBL" id="PRQ50813.1"/>
    </source>
</evidence>
<sequence>MGFPTVFFPVLFAIFQVLPTSGHAISQLFDLSVIQVHIGEWLRHYLPLKE</sequence>